<gene>
    <name evidence="2" type="ORF">BOH74_00585</name>
</gene>
<accession>A0A854A4W8</accession>
<dbReference type="RefSeq" id="WP_073508713.1">
    <property type="nucleotide sequence ID" value="NZ_MPJD01000001.1"/>
</dbReference>
<comment type="caution">
    <text evidence="2">The sequence shown here is derived from an EMBL/GenBank/DDBJ whole genome shotgun (WGS) entry which is preliminary data.</text>
</comment>
<dbReference type="AlphaFoldDB" id="A0A854A4W8"/>
<evidence type="ECO:0000256" key="1">
    <source>
        <dbReference type="SAM" id="Phobius"/>
    </source>
</evidence>
<keyword evidence="1" id="KW-0472">Membrane</keyword>
<evidence type="ECO:0000313" key="2">
    <source>
        <dbReference type="EMBL" id="OKA29298.1"/>
    </source>
</evidence>
<name>A0A854A4W8_9PSED</name>
<dbReference type="EMBL" id="MPJD01000001">
    <property type="protein sequence ID" value="OKA29298.1"/>
    <property type="molecule type" value="Genomic_DNA"/>
</dbReference>
<organism evidence="2 3">
    <name type="scientific">Pseudomonas versuta</name>
    <dbReference type="NCBI Taxonomy" id="1788301"/>
    <lineage>
        <taxon>Bacteria</taxon>
        <taxon>Pseudomonadati</taxon>
        <taxon>Pseudomonadota</taxon>
        <taxon>Gammaproteobacteria</taxon>
        <taxon>Pseudomonadales</taxon>
        <taxon>Pseudomonadaceae</taxon>
        <taxon>Pseudomonas</taxon>
    </lineage>
</organism>
<proteinExistence type="predicted"/>
<evidence type="ECO:0000313" key="3">
    <source>
        <dbReference type="Proteomes" id="UP000185990"/>
    </source>
</evidence>
<dbReference type="Proteomes" id="UP000185990">
    <property type="component" value="Unassembled WGS sequence"/>
</dbReference>
<protein>
    <submittedName>
        <fullName evidence="2">Uncharacterized protein</fullName>
    </submittedName>
</protein>
<keyword evidence="1" id="KW-1133">Transmembrane helix</keyword>
<sequence length="121" mass="13668">MGVDVRWLLIAVLVSFVIARAFFRRWKKSFDMKELDDPLMPGTPMPAVKVRLTELQQIALRSATCVPIGIEKPRLEPLSSDQELYPKRTIDSLVERGLLEFDGKGGYTTTHAGLIAIRWAL</sequence>
<feature type="transmembrane region" description="Helical" evidence="1">
    <location>
        <begin position="6"/>
        <end position="23"/>
    </location>
</feature>
<reference evidence="2 3" key="1">
    <citation type="submission" date="2016-11" db="EMBL/GenBank/DDBJ databases">
        <title>Draft genome of Pseudomonas versuta A4R1.12.</title>
        <authorList>
            <person name="See-Too W.-S."/>
        </authorList>
    </citation>
    <scope>NUCLEOTIDE SEQUENCE [LARGE SCALE GENOMIC DNA]</scope>
    <source>
        <strain evidence="2 3">A4R1.12</strain>
    </source>
</reference>
<keyword evidence="1" id="KW-0812">Transmembrane</keyword>